<comment type="caution">
    <text evidence="1">The sequence shown here is derived from an EMBL/GenBank/DDBJ whole genome shotgun (WGS) entry which is preliminary data.</text>
</comment>
<keyword evidence="2" id="KW-1185">Reference proteome</keyword>
<evidence type="ECO:0000313" key="2">
    <source>
        <dbReference type="Proteomes" id="UP000765509"/>
    </source>
</evidence>
<proteinExistence type="predicted"/>
<dbReference type="EMBL" id="AVOT02003654">
    <property type="protein sequence ID" value="MBW0474187.1"/>
    <property type="molecule type" value="Genomic_DNA"/>
</dbReference>
<organism evidence="1 2">
    <name type="scientific">Austropuccinia psidii MF-1</name>
    <dbReference type="NCBI Taxonomy" id="1389203"/>
    <lineage>
        <taxon>Eukaryota</taxon>
        <taxon>Fungi</taxon>
        <taxon>Dikarya</taxon>
        <taxon>Basidiomycota</taxon>
        <taxon>Pucciniomycotina</taxon>
        <taxon>Pucciniomycetes</taxon>
        <taxon>Pucciniales</taxon>
        <taxon>Sphaerophragmiaceae</taxon>
        <taxon>Austropuccinia</taxon>
    </lineage>
</organism>
<sequence length="137" mass="15834">MVSHWSDLFLLAIMQHKAHISTNLQAASRPPAFNTPSMKEPDFFDGTKCFKVRSFIQYCQLMFHNVKEMTSEEKKKFHYSTSFLIGRNAKWIEPYLSDLTNKGPSSLLNSWVLLNPNSSLYFGTQMNSEKLKQSCFP</sequence>
<dbReference type="Proteomes" id="UP000765509">
    <property type="component" value="Unassembled WGS sequence"/>
</dbReference>
<reference evidence="1" key="1">
    <citation type="submission" date="2021-03" db="EMBL/GenBank/DDBJ databases">
        <title>Draft genome sequence of rust myrtle Austropuccinia psidii MF-1, a brazilian biotype.</title>
        <authorList>
            <person name="Quecine M.C."/>
            <person name="Pachon D.M.R."/>
            <person name="Bonatelli M.L."/>
            <person name="Correr F.H."/>
            <person name="Franceschini L.M."/>
            <person name="Leite T.F."/>
            <person name="Margarido G.R.A."/>
            <person name="Almeida C.A."/>
            <person name="Ferrarezi J.A."/>
            <person name="Labate C.A."/>
        </authorList>
    </citation>
    <scope>NUCLEOTIDE SEQUENCE</scope>
    <source>
        <strain evidence="1">MF-1</strain>
    </source>
</reference>
<evidence type="ECO:0000313" key="1">
    <source>
        <dbReference type="EMBL" id="MBW0474187.1"/>
    </source>
</evidence>
<dbReference type="AlphaFoldDB" id="A0A9Q3BZ78"/>
<accession>A0A9Q3BZ78</accession>
<protein>
    <submittedName>
        <fullName evidence="1">Uncharacterized protein</fullName>
    </submittedName>
</protein>
<name>A0A9Q3BZ78_9BASI</name>
<gene>
    <name evidence="1" type="ORF">O181_013902</name>
</gene>